<feature type="domain" description="TadE-like" evidence="2">
    <location>
        <begin position="18"/>
        <end position="60"/>
    </location>
</feature>
<evidence type="ECO:0000313" key="4">
    <source>
        <dbReference type="Proteomes" id="UP000183417"/>
    </source>
</evidence>
<feature type="transmembrane region" description="Helical" evidence="1">
    <location>
        <begin position="26"/>
        <end position="47"/>
    </location>
</feature>
<sequence length="177" mass="19625">MTTQAHPLCIDRPCRQRGVYALEWAIIFPVFFVLLYAIVSYGLTFFVRESMQFAVEEGARAALRYPVGVNAPNWLHRKQAAIASVQKMLAWLPDDLKPAVADIQFTVCHLSDTTCFQNSPLNNNLACDIGTPCLILISYRIENYPSKAIAPSIAGIKIILPNSLTASAALLADRRML</sequence>
<dbReference type="Proteomes" id="UP000183417">
    <property type="component" value="Unassembled WGS sequence"/>
</dbReference>
<evidence type="ECO:0000313" key="3">
    <source>
        <dbReference type="EMBL" id="SDY75316.1"/>
    </source>
</evidence>
<reference evidence="3 4" key="1">
    <citation type="submission" date="2016-10" db="EMBL/GenBank/DDBJ databases">
        <authorList>
            <person name="de Groot N.N."/>
        </authorList>
    </citation>
    <scope>NUCLEOTIDE SEQUENCE [LARGE SCALE GENOMIC DNA]</scope>
    <source>
        <strain evidence="3 4">LMG 24775</strain>
    </source>
</reference>
<dbReference type="EMBL" id="FNPE01000007">
    <property type="protein sequence ID" value="SDY75316.1"/>
    <property type="molecule type" value="Genomic_DNA"/>
</dbReference>
<evidence type="ECO:0000259" key="2">
    <source>
        <dbReference type="Pfam" id="PF07811"/>
    </source>
</evidence>
<keyword evidence="1" id="KW-1133">Transmembrane helix</keyword>
<dbReference type="GeneID" id="94694313"/>
<evidence type="ECO:0000256" key="1">
    <source>
        <dbReference type="SAM" id="Phobius"/>
    </source>
</evidence>
<proteinExistence type="predicted"/>
<dbReference type="RefSeq" id="WP_074921666.1">
    <property type="nucleotide sequence ID" value="NZ_CP141274.1"/>
</dbReference>
<dbReference type="AlphaFoldDB" id="A0A1H3MFB0"/>
<dbReference type="Pfam" id="PF07811">
    <property type="entry name" value="TadE"/>
    <property type="match status" value="1"/>
</dbReference>
<dbReference type="InterPro" id="IPR012495">
    <property type="entry name" value="TadE-like_dom"/>
</dbReference>
<accession>A0A1H3MFB0</accession>
<keyword evidence="1" id="KW-0812">Transmembrane</keyword>
<keyword evidence="1" id="KW-0472">Membrane</keyword>
<gene>
    <name evidence="3" type="ORF">SAMN05421547_107246</name>
</gene>
<protein>
    <submittedName>
        <fullName evidence="3">Flp pilus assembly protein TadG</fullName>
    </submittedName>
</protein>
<name>A0A1H3MFB0_9BURK</name>
<organism evidence="3 4">
    <name type="scientific">Delftia lacustris</name>
    <dbReference type="NCBI Taxonomy" id="558537"/>
    <lineage>
        <taxon>Bacteria</taxon>
        <taxon>Pseudomonadati</taxon>
        <taxon>Pseudomonadota</taxon>
        <taxon>Betaproteobacteria</taxon>
        <taxon>Burkholderiales</taxon>
        <taxon>Comamonadaceae</taxon>
        <taxon>Delftia</taxon>
    </lineage>
</organism>